<organism evidence="2 3">
    <name type="scientific">Gluconacetobacter tumulisoli</name>
    <dbReference type="NCBI Taxonomy" id="1286189"/>
    <lineage>
        <taxon>Bacteria</taxon>
        <taxon>Pseudomonadati</taxon>
        <taxon>Pseudomonadota</taxon>
        <taxon>Alphaproteobacteria</taxon>
        <taxon>Acetobacterales</taxon>
        <taxon>Acetobacteraceae</taxon>
        <taxon>Gluconacetobacter</taxon>
    </lineage>
</organism>
<dbReference type="AlphaFoldDB" id="A0A7W4PMJ6"/>
<sequence length="332" mass="35264">MLKPDPFLLSLICTVVLATVLPCHGAAVPVFQDLAIAVIALMFFMQGARLSRDAVLGGIVNWRLHLAILLCTFALFPVLGLALHVLFPNLLEPSVWLGILFLCCLPSTVQSSIAFTSIARGNVPAAVCAATTSNIVGIFITPILTGLVLARHGASAGHGGVLAIMTQLLLPFILGQVLQPWLGKWAHRNKKLLSLSDRGSILIVVYTAFSEAVVQGLWHTLPLSQIGLVMVVDGVLLALVLLATTLGSRVLGFPKDDEIAIVFCGSKKTLASGVPMANVLFAPSTVGLVVLPLMIYHQIQLFVCAMLARRYAAAQDAARGPVDRASSPLTLR</sequence>
<keyword evidence="1" id="KW-0812">Transmembrane</keyword>
<keyword evidence="1" id="KW-1133">Transmembrane helix</keyword>
<gene>
    <name evidence="2" type="ORF">HLH28_09100</name>
</gene>
<proteinExistence type="predicted"/>
<evidence type="ECO:0000256" key="1">
    <source>
        <dbReference type="SAM" id="Phobius"/>
    </source>
</evidence>
<dbReference type="PANTHER" id="PTHR18640">
    <property type="entry name" value="SOLUTE CARRIER FAMILY 10 MEMBER 7"/>
    <property type="match status" value="1"/>
</dbReference>
<accession>A0A7W4PMJ6</accession>
<dbReference type="EMBL" id="JABEQM010000006">
    <property type="protein sequence ID" value="MBB2201729.1"/>
    <property type="molecule type" value="Genomic_DNA"/>
</dbReference>
<feature type="transmembrane region" description="Helical" evidence="1">
    <location>
        <begin position="35"/>
        <end position="52"/>
    </location>
</feature>
<feature type="transmembrane region" description="Helical" evidence="1">
    <location>
        <begin position="127"/>
        <end position="150"/>
    </location>
</feature>
<feature type="transmembrane region" description="Helical" evidence="1">
    <location>
        <begin position="156"/>
        <end position="178"/>
    </location>
</feature>
<feature type="transmembrane region" description="Helical" evidence="1">
    <location>
        <begin position="199"/>
        <end position="218"/>
    </location>
</feature>
<dbReference type="Gene3D" id="1.20.1530.20">
    <property type="match status" value="1"/>
</dbReference>
<dbReference type="Pfam" id="PF13593">
    <property type="entry name" value="SBF_like"/>
    <property type="match status" value="1"/>
</dbReference>
<reference evidence="2 3" key="1">
    <citation type="submission" date="2020-04" db="EMBL/GenBank/DDBJ databases">
        <title>Description of novel Gluconacetobacter.</title>
        <authorList>
            <person name="Sombolestani A."/>
        </authorList>
    </citation>
    <scope>NUCLEOTIDE SEQUENCE [LARGE SCALE GENOMIC DNA]</scope>
    <source>
        <strain evidence="2 3">LMG 27802</strain>
    </source>
</reference>
<name>A0A7W4PMJ6_9PROT</name>
<dbReference type="PANTHER" id="PTHR18640:SF5">
    <property type="entry name" value="SODIUM_BILE ACID COTRANSPORTER 7"/>
    <property type="match status" value="1"/>
</dbReference>
<dbReference type="GO" id="GO:0005886">
    <property type="term" value="C:plasma membrane"/>
    <property type="evidence" value="ECO:0007669"/>
    <property type="project" value="TreeGrafter"/>
</dbReference>
<evidence type="ECO:0000313" key="3">
    <source>
        <dbReference type="Proteomes" id="UP000578030"/>
    </source>
</evidence>
<feature type="transmembrane region" description="Helical" evidence="1">
    <location>
        <begin position="224"/>
        <end position="246"/>
    </location>
</feature>
<evidence type="ECO:0000313" key="2">
    <source>
        <dbReference type="EMBL" id="MBB2201729.1"/>
    </source>
</evidence>
<keyword evidence="3" id="KW-1185">Reference proteome</keyword>
<feature type="transmembrane region" description="Helical" evidence="1">
    <location>
        <begin position="93"/>
        <end position="115"/>
    </location>
</feature>
<comment type="caution">
    <text evidence="2">The sequence shown here is derived from an EMBL/GenBank/DDBJ whole genome shotgun (WGS) entry which is preliminary data.</text>
</comment>
<keyword evidence="1" id="KW-0472">Membrane</keyword>
<feature type="transmembrane region" description="Helical" evidence="1">
    <location>
        <begin position="276"/>
        <end position="296"/>
    </location>
</feature>
<dbReference type="Proteomes" id="UP000578030">
    <property type="component" value="Unassembled WGS sequence"/>
</dbReference>
<dbReference type="InterPro" id="IPR016833">
    <property type="entry name" value="Put_Na-Bile_cotransptr"/>
</dbReference>
<dbReference type="PIRSF" id="PIRSF026166">
    <property type="entry name" value="UCP026166"/>
    <property type="match status" value="1"/>
</dbReference>
<protein>
    <submittedName>
        <fullName evidence="2">Bile acid:sodium symporter</fullName>
    </submittedName>
</protein>
<feature type="transmembrane region" description="Helical" evidence="1">
    <location>
        <begin position="64"/>
        <end position="87"/>
    </location>
</feature>
<dbReference type="InterPro" id="IPR038770">
    <property type="entry name" value="Na+/solute_symporter_sf"/>
</dbReference>